<keyword evidence="1" id="KW-0472">Membrane</keyword>
<dbReference type="AlphaFoldDB" id="A0A0M9AM21"/>
<reference evidence="2 3" key="1">
    <citation type="submission" date="2015-08" db="EMBL/GenBank/DDBJ databases">
        <title>Genomes of Isolates from Cabo Rojo, PR.</title>
        <authorList>
            <person name="Sanchez-Nieves R.L."/>
            <person name="Montalvo-Rodriguez R."/>
        </authorList>
    </citation>
    <scope>NUCLEOTIDE SEQUENCE [LARGE SCALE GENOMIC DNA]</scope>
    <source>
        <strain evidence="2 3">SL3</strain>
    </source>
</reference>
<accession>A0A0M9AM21</accession>
<dbReference type="Pfam" id="PF23933">
    <property type="entry name" value="DUF7269"/>
    <property type="match status" value="1"/>
</dbReference>
<proteinExistence type="predicted"/>
<gene>
    <name evidence="2" type="ORF">AMS69_02705</name>
</gene>
<dbReference type="EMBL" id="LIUF01000001">
    <property type="protein sequence ID" value="KOX94787.1"/>
    <property type="molecule type" value="Genomic_DNA"/>
</dbReference>
<sequence length="199" mass="20185">MRLRTVVFGTVGLLATVVAASLLFAPTAAGASLVAVFGSVAPTTALLAGSLTVGLCAVLAGWLGGLLGSGSPTAFDVALDSPPEDVTATESRLFAADIDAAIDDAVAGDDAAMDTVTERLTAAATTAYAIGAGVSQASAHRAVRAGTWTDDAVAAALLAPDEPQSLLARLRLWLDPESERRRRIRRTVDAIEQVSGGAR</sequence>
<name>A0A0M9AM21_9EURY</name>
<dbReference type="STRING" id="1705562.AMS69_02705"/>
<dbReference type="Proteomes" id="UP000037729">
    <property type="component" value="Unassembled WGS sequence"/>
</dbReference>
<dbReference type="InterPro" id="IPR055693">
    <property type="entry name" value="DUF7269"/>
</dbReference>
<organism evidence="2 3">
    <name type="scientific">Haloarcula rubripromontorii</name>
    <dbReference type="NCBI Taxonomy" id="1705562"/>
    <lineage>
        <taxon>Archaea</taxon>
        <taxon>Methanobacteriati</taxon>
        <taxon>Methanobacteriota</taxon>
        <taxon>Stenosarchaea group</taxon>
        <taxon>Halobacteria</taxon>
        <taxon>Halobacteriales</taxon>
        <taxon>Haloarculaceae</taxon>
        <taxon>Haloarcula</taxon>
    </lineage>
</organism>
<comment type="caution">
    <text evidence="2">The sequence shown here is derived from an EMBL/GenBank/DDBJ whole genome shotgun (WGS) entry which is preliminary data.</text>
</comment>
<protein>
    <submittedName>
        <fullName evidence="2">Uncharacterized protein</fullName>
    </submittedName>
</protein>
<dbReference type="OrthoDB" id="307812at2157"/>
<evidence type="ECO:0000256" key="1">
    <source>
        <dbReference type="SAM" id="Phobius"/>
    </source>
</evidence>
<evidence type="ECO:0000313" key="2">
    <source>
        <dbReference type="EMBL" id="KOX94787.1"/>
    </source>
</evidence>
<keyword evidence="1" id="KW-1133">Transmembrane helix</keyword>
<evidence type="ECO:0000313" key="3">
    <source>
        <dbReference type="Proteomes" id="UP000037729"/>
    </source>
</evidence>
<keyword evidence="1" id="KW-0812">Transmembrane</keyword>
<feature type="transmembrane region" description="Helical" evidence="1">
    <location>
        <begin position="46"/>
        <end position="67"/>
    </location>
</feature>
<keyword evidence="3" id="KW-1185">Reference proteome</keyword>
<dbReference type="RefSeq" id="WP_053966553.1">
    <property type="nucleotide sequence ID" value="NZ_LIUF01000001.1"/>
</dbReference>
<dbReference type="PATRIC" id="fig|1705562.3.peg.1493"/>